<organism evidence="2">
    <name type="scientific">Arundo donax</name>
    <name type="common">Giant reed</name>
    <name type="synonym">Donax arundinaceus</name>
    <dbReference type="NCBI Taxonomy" id="35708"/>
    <lineage>
        <taxon>Eukaryota</taxon>
        <taxon>Viridiplantae</taxon>
        <taxon>Streptophyta</taxon>
        <taxon>Embryophyta</taxon>
        <taxon>Tracheophyta</taxon>
        <taxon>Spermatophyta</taxon>
        <taxon>Magnoliopsida</taxon>
        <taxon>Liliopsida</taxon>
        <taxon>Poales</taxon>
        <taxon>Poaceae</taxon>
        <taxon>PACMAD clade</taxon>
        <taxon>Arundinoideae</taxon>
        <taxon>Arundineae</taxon>
        <taxon>Arundo</taxon>
    </lineage>
</organism>
<reference evidence="2" key="2">
    <citation type="journal article" date="2015" name="Data Brief">
        <title>Shoot transcriptome of the giant reed, Arundo donax.</title>
        <authorList>
            <person name="Barrero R.A."/>
            <person name="Guerrero F.D."/>
            <person name="Moolhuijzen P."/>
            <person name="Goolsby J.A."/>
            <person name="Tidwell J."/>
            <person name="Bellgard S.E."/>
            <person name="Bellgard M.I."/>
        </authorList>
    </citation>
    <scope>NUCLEOTIDE SEQUENCE</scope>
    <source>
        <tissue evidence="2">Shoot tissue taken approximately 20 cm above the soil surface</tissue>
    </source>
</reference>
<reference evidence="2" key="1">
    <citation type="submission" date="2014-09" db="EMBL/GenBank/DDBJ databases">
        <authorList>
            <person name="Magalhaes I.L.F."/>
            <person name="Oliveira U."/>
            <person name="Santos F.R."/>
            <person name="Vidigal T.H.D.A."/>
            <person name="Brescovit A.D."/>
            <person name="Santos A.J."/>
        </authorList>
    </citation>
    <scope>NUCLEOTIDE SEQUENCE</scope>
    <source>
        <tissue evidence="2">Shoot tissue taken approximately 20 cm above the soil surface</tissue>
    </source>
</reference>
<protein>
    <submittedName>
        <fullName evidence="2">Uncharacterized protein</fullName>
    </submittedName>
</protein>
<proteinExistence type="predicted"/>
<accession>A0A0A9A3Y1</accession>
<sequence length="57" mass="5830">MGWPRGSRSSSAYCGPSARAGSSTPSRRCSTKCSCGVSFRACASTTCTSARCATRAT</sequence>
<feature type="region of interest" description="Disordered" evidence="1">
    <location>
        <begin position="1"/>
        <end position="29"/>
    </location>
</feature>
<evidence type="ECO:0000256" key="1">
    <source>
        <dbReference type="SAM" id="MobiDB-lite"/>
    </source>
</evidence>
<feature type="compositionally biased region" description="Polar residues" evidence="1">
    <location>
        <begin position="20"/>
        <end position="29"/>
    </location>
</feature>
<name>A0A0A9A3Y1_ARUDO</name>
<dbReference type="AlphaFoldDB" id="A0A0A9A3Y1"/>
<evidence type="ECO:0000313" key="2">
    <source>
        <dbReference type="EMBL" id="JAD41757.1"/>
    </source>
</evidence>
<dbReference type="EMBL" id="GBRH01256138">
    <property type="protein sequence ID" value="JAD41757.1"/>
    <property type="molecule type" value="Transcribed_RNA"/>
</dbReference>